<proteinExistence type="predicted"/>
<dbReference type="RefSeq" id="WP_147544468.1">
    <property type="nucleotide sequence ID" value="NZ_SAYD01000005.1"/>
</dbReference>
<reference evidence="9 10" key="1">
    <citation type="journal article" date="1992" name="Lakartidningen">
        <title>[Penicillin V and not amoxicillin is the first choice preparation in acute otitis].</title>
        <authorList>
            <person name="Kamme C."/>
            <person name="Lundgren K."/>
            <person name="Prellner K."/>
        </authorList>
    </citation>
    <scope>NUCLEOTIDE SEQUENCE [LARGE SCALE GENOMIC DNA]</scope>
    <source>
        <strain evidence="9 10">PC3997IV</strain>
    </source>
</reference>
<name>A0A5C8EWB4_9SPIR</name>
<evidence type="ECO:0000256" key="3">
    <source>
        <dbReference type="ARBA" id="ARBA00022692"/>
    </source>
</evidence>
<evidence type="ECO:0000256" key="7">
    <source>
        <dbReference type="SAM" id="Phobius"/>
    </source>
</evidence>
<dbReference type="SUPFAM" id="SSF74863">
    <property type="entry name" value="Thiol:disulfide interchange protein DsbD, N-terminal domain (DsbD-alpha)"/>
    <property type="match status" value="1"/>
</dbReference>
<evidence type="ECO:0000313" key="10">
    <source>
        <dbReference type="Proteomes" id="UP000325002"/>
    </source>
</evidence>
<dbReference type="Pfam" id="PF00085">
    <property type="entry name" value="Thioredoxin"/>
    <property type="match status" value="1"/>
</dbReference>
<dbReference type="GO" id="GO:0045454">
    <property type="term" value="P:cell redox homeostasis"/>
    <property type="evidence" value="ECO:0007669"/>
    <property type="project" value="TreeGrafter"/>
</dbReference>
<keyword evidence="3 7" id="KW-0812">Transmembrane</keyword>
<dbReference type="Pfam" id="PF02683">
    <property type="entry name" value="DsbD_TM"/>
    <property type="match status" value="1"/>
</dbReference>
<feature type="transmembrane region" description="Helical" evidence="7">
    <location>
        <begin position="430"/>
        <end position="450"/>
    </location>
</feature>
<dbReference type="InterPro" id="IPR013766">
    <property type="entry name" value="Thioredoxin_domain"/>
</dbReference>
<feature type="transmembrane region" description="Helical" evidence="7">
    <location>
        <begin position="370"/>
        <end position="393"/>
    </location>
</feature>
<dbReference type="AlphaFoldDB" id="A0A5C8EWB4"/>
<accession>A0A5C8EWB4</accession>
<feature type="transmembrane region" description="Helical" evidence="7">
    <location>
        <begin position="335"/>
        <end position="358"/>
    </location>
</feature>
<evidence type="ECO:0000259" key="8">
    <source>
        <dbReference type="PROSITE" id="PS51352"/>
    </source>
</evidence>
<dbReference type="InterPro" id="IPR003834">
    <property type="entry name" value="Cyt_c_assmbl_TM_dom"/>
</dbReference>
<dbReference type="SUPFAM" id="SSF52833">
    <property type="entry name" value="Thioredoxin-like"/>
    <property type="match status" value="1"/>
</dbReference>
<dbReference type="PANTHER" id="PTHR32234:SF0">
    <property type="entry name" value="THIOL:DISULFIDE INTERCHANGE PROTEIN DSBD"/>
    <property type="match status" value="1"/>
</dbReference>
<evidence type="ECO:0000256" key="2">
    <source>
        <dbReference type="ARBA" id="ARBA00022475"/>
    </source>
</evidence>
<dbReference type="InterPro" id="IPR036929">
    <property type="entry name" value="DsbDN_sf"/>
</dbReference>
<comment type="caution">
    <text evidence="9">The sequence shown here is derived from an EMBL/GenBank/DDBJ whole genome shotgun (WGS) entry which is preliminary data.</text>
</comment>
<feature type="domain" description="Thioredoxin" evidence="8">
    <location>
        <begin position="441"/>
        <end position="570"/>
    </location>
</feature>
<dbReference type="GO" id="GO:0015035">
    <property type="term" value="F:protein-disulfide reductase activity"/>
    <property type="evidence" value="ECO:0007669"/>
    <property type="project" value="TreeGrafter"/>
</dbReference>
<feature type="transmembrane region" description="Helical" evidence="7">
    <location>
        <begin position="251"/>
        <end position="274"/>
    </location>
</feature>
<dbReference type="GO" id="GO:0005886">
    <property type="term" value="C:plasma membrane"/>
    <property type="evidence" value="ECO:0007669"/>
    <property type="project" value="UniProtKB-SubCell"/>
</dbReference>
<sequence length="570" mass="65213">MLKLKIILFIIFNSILYSQYNNLLNFNTNINDNEVKIIFSLKTNENKLIINADIPKNYYGYLESSIANKIKFFADNKEINAIYPKGEKFHNDIIIKGNQEFILNIDIKNINFIKANYQLCSEKDNICLPPKNEIIFGEEIDNISEKPKNASLLTENNLIENQNILITLIIIFASGVVSIFLPCSYPLLSITISIFSNSNSKNSNDKNNKSNILHSLLFSLGIITTYTILGGVVSAAGFFFNKTILFGSIGYNPIVLTILILFFLYFTFSMAGFYEIRIPNFLKSAKTNAFSKNKTSLINKYIMGLLTGIVATPCAAPIIAFILEIGFLNPIFATVYMFVYAFGFSLVLFILGAFASILSKMPKSGSWTIYIKYIFTFIMFLICFYYLNILFGILGFNKISFLFADLSIIIFAIFIYLIKKKNIYLSKFEIKIFVSVLILSLIIGSSYSFIKSKSEINNSITYEEALEISKQNKKNILIDFSAIWCANCFELKEKVFGIEELKKFIYDNLIFVEVDVDKRKDIAKEFNIKWLPYIIIIDENKNILYSKNSFSSFDKKIANEIKKDIENIIK</sequence>
<dbReference type="Proteomes" id="UP000325002">
    <property type="component" value="Unassembled WGS sequence"/>
</dbReference>
<keyword evidence="4" id="KW-0201">Cytochrome c-type biogenesis</keyword>
<feature type="transmembrane region" description="Helical" evidence="7">
    <location>
        <begin position="164"/>
        <end position="195"/>
    </location>
</feature>
<dbReference type="InterPro" id="IPR028250">
    <property type="entry name" value="DsbDN"/>
</dbReference>
<keyword evidence="5 7" id="KW-1133">Transmembrane helix</keyword>
<evidence type="ECO:0000313" key="9">
    <source>
        <dbReference type="EMBL" id="TXJ41162.1"/>
    </source>
</evidence>
<comment type="subcellular location">
    <subcellularLocation>
        <location evidence="1">Cell membrane</location>
        <topology evidence="1">Multi-pass membrane protein</topology>
    </subcellularLocation>
</comment>
<gene>
    <name evidence="9" type="ORF">EPJ81_01490</name>
</gene>
<protein>
    <submittedName>
        <fullName evidence="9">DUF255 domain-containing protein</fullName>
    </submittedName>
</protein>
<evidence type="ECO:0000256" key="5">
    <source>
        <dbReference type="ARBA" id="ARBA00022989"/>
    </source>
</evidence>
<dbReference type="PROSITE" id="PS51352">
    <property type="entry name" value="THIOREDOXIN_2"/>
    <property type="match status" value="1"/>
</dbReference>
<feature type="transmembrane region" description="Helical" evidence="7">
    <location>
        <begin position="301"/>
        <end position="323"/>
    </location>
</feature>
<keyword evidence="6 7" id="KW-0472">Membrane</keyword>
<dbReference type="CDD" id="cd02947">
    <property type="entry name" value="TRX_family"/>
    <property type="match status" value="1"/>
</dbReference>
<dbReference type="InterPro" id="IPR036249">
    <property type="entry name" value="Thioredoxin-like_sf"/>
</dbReference>
<dbReference type="Gene3D" id="3.40.30.10">
    <property type="entry name" value="Glutaredoxin"/>
    <property type="match status" value="1"/>
</dbReference>
<dbReference type="Pfam" id="PF11412">
    <property type="entry name" value="DsbD_N"/>
    <property type="match status" value="1"/>
</dbReference>
<keyword evidence="2" id="KW-1003">Cell membrane</keyword>
<dbReference type="PANTHER" id="PTHR32234">
    <property type="entry name" value="THIOL:DISULFIDE INTERCHANGE PROTEIN DSBD"/>
    <property type="match status" value="1"/>
</dbReference>
<feature type="transmembrane region" description="Helical" evidence="7">
    <location>
        <begin position="216"/>
        <end position="239"/>
    </location>
</feature>
<feature type="transmembrane region" description="Helical" evidence="7">
    <location>
        <begin position="399"/>
        <end position="418"/>
    </location>
</feature>
<dbReference type="EMBL" id="SAYD01000005">
    <property type="protein sequence ID" value="TXJ41162.1"/>
    <property type="molecule type" value="Genomic_DNA"/>
</dbReference>
<evidence type="ECO:0000256" key="6">
    <source>
        <dbReference type="ARBA" id="ARBA00023136"/>
    </source>
</evidence>
<dbReference type="GO" id="GO:0017004">
    <property type="term" value="P:cytochrome complex assembly"/>
    <property type="evidence" value="ECO:0007669"/>
    <property type="project" value="UniProtKB-KW"/>
</dbReference>
<evidence type="ECO:0000256" key="1">
    <source>
        <dbReference type="ARBA" id="ARBA00004651"/>
    </source>
</evidence>
<organism evidence="9 10">
    <name type="scientific">Brachyspira aalborgi</name>
    <dbReference type="NCBI Taxonomy" id="29522"/>
    <lineage>
        <taxon>Bacteria</taxon>
        <taxon>Pseudomonadati</taxon>
        <taxon>Spirochaetota</taxon>
        <taxon>Spirochaetia</taxon>
        <taxon>Brachyspirales</taxon>
        <taxon>Brachyspiraceae</taxon>
        <taxon>Brachyspira</taxon>
    </lineage>
</organism>
<evidence type="ECO:0000256" key="4">
    <source>
        <dbReference type="ARBA" id="ARBA00022748"/>
    </source>
</evidence>